<organism evidence="1 2">
    <name type="scientific">Rangifer tarandus platyrhynchus</name>
    <name type="common">Svalbard reindeer</name>
    <dbReference type="NCBI Taxonomy" id="3082113"/>
    <lineage>
        <taxon>Eukaryota</taxon>
        <taxon>Metazoa</taxon>
        <taxon>Chordata</taxon>
        <taxon>Craniata</taxon>
        <taxon>Vertebrata</taxon>
        <taxon>Euteleostomi</taxon>
        <taxon>Mammalia</taxon>
        <taxon>Eutheria</taxon>
        <taxon>Laurasiatheria</taxon>
        <taxon>Artiodactyla</taxon>
        <taxon>Ruminantia</taxon>
        <taxon>Pecora</taxon>
        <taxon>Cervidae</taxon>
        <taxon>Odocoileinae</taxon>
        <taxon>Rangifer</taxon>
    </lineage>
</organism>
<evidence type="ECO:0000313" key="2">
    <source>
        <dbReference type="Proteomes" id="UP001162501"/>
    </source>
</evidence>
<sequence length="1238" mass="136756">MDVAESPDRDPRSPEDEEEQQGLSDDDILRESGSEQDLDVAGGRASDLEDEESVAPGLSQEDEESRSDEDDQDSEAQELSRGPASPPRAEGDRASDLRDEASSVTRDLDEHELDYDEEVPEEPAPGIQEDDAEKAGPEDDEERGEGAPGEEGKAGGRAVEDKEPPEAAKEKRKEDDDGEIDDGEIDDDDLEEGEVKDPSDRKVRPRPTCRFFMKDVVTPLSTPPPISNSIPFRGQVKGNCTWGMNCRFIHPGVNDKGNYSLITKAEPFPPNGAPPLGPHPLMPANPWGGPVVDEILPPPPPEPPTESAWERGLRHAKEVLKKATIRKEQEPDFEEKRFTVTIGEDEREFDKENEVFRDWNYRITRDVRDTALEPYADPYYDYEIERFWRGGQYENFRVQYTEAEPYHNYRERERERERENRQRERERERERDRERERRQRERERERERERDKERQRRKEEWERERAKRDEKDRQHRDRDKEREKDKEKPKARSPQPPSRQAEPPKKETASTGPQVKRADEWKDPWRRSKSPKKKLGVSVSPSRARRRRKTSASSASASNSSRSSSRSSSYSGSGSSRSRSRSSSYSSYSSRSSRHSSFSGSRSRSRSFSSSPSPSPTPSPHRPARAKGEPAPPPTKAGEKLLKKPAPPPALPQAPKTATTAPEPTKPGGDPREARRRERQARSPPRRRTVSGSGSGSSYSGSSSRSRSLSVSSVSSVSSATSSSSSAHSVDSDDMYADLASPVSSASSRSPTPAQTKKEKGKSKKEDGVKVDKRKRDSSTQPPKPSRTPAGGRSSQQPTTPQQVPTGQPPAATFIAHKEIKLTLLNKAADKGSRKRYEPSDKDRQSPPPAKRTNLSPDRGSRDRKSGGRVNSPKPERQRGQNSKAPSAPTDRKRPLSPQSKSSSKVTSVPGKASDTSTTAAAGTKSGKASTLSRREELLKQLKAVEDAIARKRAKIPGKEAIEMPLELLARPRGTPTWFPCGWLAQRGFLRAAISAWTGGHLPGVAPGIKGATGQPPPGQPPGTRSEPGAQSPAPAAMLLPGLLLLLWLPASLTRHAPSLRVGAHPHSQSPGTPHCYSAEELPLGHAPPHLLARAAKWEQALPVALVSSLEAVGRRRRRAGVPAGTQCPVLQPGEVLEADVHQRSISPWRYRVDTDESRYPQKLAFAECLCRGCISAKTGRETAALNSVPLVQSLLVLRRRPCSRDTTGVPTPGAFAFHAEFIRVPVGCTCVLPRSAR</sequence>
<reference evidence="1" key="1">
    <citation type="submission" date="2023-05" db="EMBL/GenBank/DDBJ databases">
        <authorList>
            <consortium name="ELIXIR-Norway"/>
        </authorList>
    </citation>
    <scope>NUCLEOTIDE SEQUENCE</scope>
</reference>
<protein>
    <submittedName>
        <fullName evidence="1">Uncharacterized protein</fullName>
    </submittedName>
</protein>
<name>A0ACB0E988_RANTA</name>
<gene>
    <name evidence="1" type="ORF">MRATA1EN3_LOCUS8112</name>
</gene>
<proteinExistence type="predicted"/>
<accession>A0ACB0E988</accession>
<evidence type="ECO:0000313" key="1">
    <source>
        <dbReference type="EMBL" id="CAI9696899.1"/>
    </source>
</evidence>
<dbReference type="Proteomes" id="UP001162501">
    <property type="component" value="Chromosome 17"/>
</dbReference>
<dbReference type="EMBL" id="OX596101">
    <property type="protein sequence ID" value="CAI9696899.1"/>
    <property type="molecule type" value="Genomic_DNA"/>
</dbReference>